<feature type="region of interest" description="Disordered" evidence="2">
    <location>
        <begin position="1"/>
        <end position="22"/>
    </location>
</feature>
<reference evidence="3" key="1">
    <citation type="submission" date="2021-10" db="EMBL/GenBank/DDBJ databases">
        <authorList>
            <person name="Lyu M."/>
            <person name="Wang X."/>
            <person name="Meng X."/>
            <person name="Xu K."/>
        </authorList>
    </citation>
    <scope>NUCLEOTIDE SEQUENCE</scope>
    <source>
        <strain evidence="3">A6</strain>
    </source>
</reference>
<dbReference type="InterPro" id="IPR043129">
    <property type="entry name" value="ATPase_NBD"/>
</dbReference>
<organism evidence="3 4">
    <name type="scientific">Noviluteimonas lactosilytica</name>
    <dbReference type="NCBI Taxonomy" id="2888523"/>
    <lineage>
        <taxon>Bacteria</taxon>
        <taxon>Pseudomonadati</taxon>
        <taxon>Pseudomonadota</taxon>
        <taxon>Gammaproteobacteria</taxon>
        <taxon>Lysobacterales</taxon>
        <taxon>Lysobacteraceae</taxon>
        <taxon>Noviluteimonas</taxon>
    </lineage>
</organism>
<comment type="similarity">
    <text evidence="1">Belongs to the ROK (NagC/XylR) family.</text>
</comment>
<feature type="compositionally biased region" description="Basic and acidic residues" evidence="2">
    <location>
        <begin position="1"/>
        <end position="11"/>
    </location>
</feature>
<protein>
    <submittedName>
        <fullName evidence="3">ROK family protein</fullName>
    </submittedName>
</protein>
<accession>A0ABS8JGG8</accession>
<dbReference type="Pfam" id="PF00480">
    <property type="entry name" value="ROK"/>
    <property type="match status" value="1"/>
</dbReference>
<dbReference type="Proteomes" id="UP001165293">
    <property type="component" value="Unassembled WGS sequence"/>
</dbReference>
<dbReference type="InterPro" id="IPR000600">
    <property type="entry name" value="ROK"/>
</dbReference>
<dbReference type="RefSeq" id="WP_230526257.1">
    <property type="nucleotide sequence ID" value="NZ_JAJGAK010000001.1"/>
</dbReference>
<evidence type="ECO:0000256" key="2">
    <source>
        <dbReference type="SAM" id="MobiDB-lite"/>
    </source>
</evidence>
<name>A0ABS8JGG8_9GAMM</name>
<keyword evidence="4" id="KW-1185">Reference proteome</keyword>
<dbReference type="EMBL" id="JAJGAK010000001">
    <property type="protein sequence ID" value="MCC8362674.1"/>
    <property type="molecule type" value="Genomic_DNA"/>
</dbReference>
<evidence type="ECO:0000256" key="1">
    <source>
        <dbReference type="ARBA" id="ARBA00006479"/>
    </source>
</evidence>
<proteinExistence type="inferred from homology"/>
<evidence type="ECO:0000313" key="3">
    <source>
        <dbReference type="EMBL" id="MCC8362674.1"/>
    </source>
</evidence>
<dbReference type="PANTHER" id="PTHR18964:SF149">
    <property type="entry name" value="BIFUNCTIONAL UDP-N-ACETYLGLUCOSAMINE 2-EPIMERASE_N-ACETYLMANNOSAMINE KINASE"/>
    <property type="match status" value="1"/>
</dbReference>
<evidence type="ECO:0000313" key="4">
    <source>
        <dbReference type="Proteomes" id="UP001165293"/>
    </source>
</evidence>
<dbReference type="CDD" id="cd23763">
    <property type="entry name" value="ASKHA_ATPase_ROK"/>
    <property type="match status" value="1"/>
</dbReference>
<gene>
    <name evidence="3" type="ORF">LK996_06250</name>
</gene>
<comment type="caution">
    <text evidence="3">The sequence shown here is derived from an EMBL/GenBank/DDBJ whole genome shotgun (WGS) entry which is preliminary data.</text>
</comment>
<dbReference type="PANTHER" id="PTHR18964">
    <property type="entry name" value="ROK (REPRESSOR, ORF, KINASE) FAMILY"/>
    <property type="match status" value="1"/>
</dbReference>
<dbReference type="Gene3D" id="3.30.420.40">
    <property type="match status" value="1"/>
</dbReference>
<sequence length="347" mass="37341">MDKRSDTRGEHGAASLPGLSIDGYGLAIPDPEGDGFLGDRASQTAFRALLDEARDKHRIGKDPFGDTPSSELSKKDIDRVLLGGPAAAAHVVHVAIESYAARLAHVVRVFLEQEEWRDVEAILMGGGMSTSEFGRLGLRRARRVLRDAGIEVKLKRLKADPDDAALLGWASLLPDDLAESSDALLAVDIGGTNLRCGLVAHGLAKNDDGSGASMLERMHWRHADDEPSRREAIDRLAGMLNGLIAQARTLRIPLAPFVGIAVPGLIESDGRISMGAQNLPGDWEAPFDLPDTLAQRLDAIEGTPPRVVLHNDAVAQGLGERHRMRKAKRWGVMTIGTGLGNACYTNR</sequence>
<dbReference type="SUPFAM" id="SSF53067">
    <property type="entry name" value="Actin-like ATPase domain"/>
    <property type="match status" value="1"/>
</dbReference>